<evidence type="ECO:0000313" key="2">
    <source>
        <dbReference type="Proteomes" id="UP000805704"/>
    </source>
</evidence>
<proteinExistence type="predicted"/>
<dbReference type="Proteomes" id="UP000805704">
    <property type="component" value="Chromosome 10"/>
</dbReference>
<sequence>MTLDQLLLESWISQPISLAEYSWAEVVPATQNYCSPQYQESSPKVYLGQGLFPDQCDDTLPDDEEEDEDDRLSMQALETELQKYLHED</sequence>
<organism evidence="1 2">
    <name type="scientific">Nibea albiflora</name>
    <name type="common">Yellow drum</name>
    <name type="synonym">Corvina albiflora</name>
    <dbReference type="NCBI Taxonomy" id="240163"/>
    <lineage>
        <taxon>Eukaryota</taxon>
        <taxon>Metazoa</taxon>
        <taxon>Chordata</taxon>
        <taxon>Craniata</taxon>
        <taxon>Vertebrata</taxon>
        <taxon>Euteleostomi</taxon>
        <taxon>Actinopterygii</taxon>
        <taxon>Neopterygii</taxon>
        <taxon>Teleostei</taxon>
        <taxon>Neoteleostei</taxon>
        <taxon>Acanthomorphata</taxon>
        <taxon>Eupercaria</taxon>
        <taxon>Sciaenidae</taxon>
        <taxon>Nibea</taxon>
    </lineage>
</organism>
<protein>
    <submittedName>
        <fullName evidence="1">Uncharacterized protein</fullName>
    </submittedName>
</protein>
<dbReference type="EMBL" id="CM024798">
    <property type="protein sequence ID" value="KAG8014126.1"/>
    <property type="molecule type" value="Genomic_DNA"/>
</dbReference>
<comment type="caution">
    <text evidence="1">The sequence shown here is derived from an EMBL/GenBank/DDBJ whole genome shotgun (WGS) entry which is preliminary data.</text>
</comment>
<accession>A0ACB7FIK6</accession>
<keyword evidence="2" id="KW-1185">Reference proteome</keyword>
<reference evidence="1" key="1">
    <citation type="submission" date="2020-04" db="EMBL/GenBank/DDBJ databases">
        <title>A chromosome-scale assembly and high-density genetic map of the yellow drum (Nibea albiflora) genome.</title>
        <authorList>
            <person name="Xu D."/>
            <person name="Zhang W."/>
            <person name="Chen R."/>
            <person name="Tan P."/>
            <person name="Wang L."/>
            <person name="Song H."/>
            <person name="Tian L."/>
            <person name="Zhu Q."/>
            <person name="Wang B."/>
        </authorList>
    </citation>
    <scope>NUCLEOTIDE SEQUENCE</scope>
    <source>
        <strain evidence="1">ZJHYS-2018</strain>
    </source>
</reference>
<name>A0ACB7FIK6_NIBAL</name>
<evidence type="ECO:0000313" key="1">
    <source>
        <dbReference type="EMBL" id="KAG8014126.1"/>
    </source>
</evidence>
<gene>
    <name evidence="1" type="ORF">GBF38_016440</name>
</gene>